<evidence type="ECO:0000313" key="9">
    <source>
        <dbReference type="Proteomes" id="UP000796880"/>
    </source>
</evidence>
<name>A0A8K0GR00_9ROSA</name>
<comment type="subcellular location">
    <subcellularLocation>
        <location evidence="1">Cell envelope</location>
    </subcellularLocation>
    <subcellularLocation>
        <location evidence="2">Secreted</location>
    </subcellularLocation>
</comment>
<sequence length="314" mass="33916">MLPGKLLLPLLFLALASAASQTIALPDNGHAIQLGEDGKINQTFIANTDYMYCFLTFTVVPGDQNCSDNADIVVAAPDSRAVFSLKQHYGKEAWVSYGQFLGRWDEEEPINLVIQSQTAESNSSSVCWPVIDNLLLKSIPKLIQGNSNLLLNEGFEYGPEFPSNSTDGILIDPAQSPVQSPLQEWSVLGTMKFINSKHFFVPHGNAAIELLLVAPTGIQTAASLTEGSTYDLGFKLGDANNSCAGDFVVAARAGSTLQNFTLLSNGTGSSKEFLMKFRADSGLTLISFQIYTTSQTKDGALFDIGFAPLRSWID</sequence>
<dbReference type="Pfam" id="PF04862">
    <property type="entry name" value="DUF642"/>
    <property type="match status" value="2"/>
</dbReference>
<keyword evidence="9" id="KW-1185">Reference proteome</keyword>
<evidence type="ECO:0000256" key="2">
    <source>
        <dbReference type="ARBA" id="ARBA00004613"/>
    </source>
</evidence>
<evidence type="ECO:0000313" key="8">
    <source>
        <dbReference type="EMBL" id="KAF3435234.1"/>
    </source>
</evidence>
<feature type="domain" description="DUF642" evidence="7">
    <location>
        <begin position="149"/>
        <end position="290"/>
    </location>
</feature>
<feature type="domain" description="DUF642" evidence="7">
    <location>
        <begin position="20"/>
        <end position="137"/>
    </location>
</feature>
<gene>
    <name evidence="8" type="ORF">FNV43_RR22321</name>
</gene>
<evidence type="ECO:0000259" key="7">
    <source>
        <dbReference type="Pfam" id="PF04862"/>
    </source>
</evidence>
<protein>
    <recommendedName>
        <fullName evidence="7">DUF642 domain-containing protein</fullName>
    </recommendedName>
</protein>
<evidence type="ECO:0000256" key="1">
    <source>
        <dbReference type="ARBA" id="ARBA00004196"/>
    </source>
</evidence>
<feature type="chain" id="PRO_5035473991" description="DUF642 domain-containing protein" evidence="6">
    <location>
        <begin position="19"/>
        <end position="314"/>
    </location>
</feature>
<proteinExistence type="predicted"/>
<feature type="signal peptide" evidence="6">
    <location>
        <begin position="1"/>
        <end position="18"/>
    </location>
</feature>
<dbReference type="PANTHER" id="PTHR31265">
    <property type="entry name" value="OS02G0527500 PROTEIN-RELATED"/>
    <property type="match status" value="1"/>
</dbReference>
<dbReference type="GO" id="GO:0005576">
    <property type="term" value="C:extracellular region"/>
    <property type="evidence" value="ECO:0007669"/>
    <property type="project" value="UniProtKB-SubCell"/>
</dbReference>
<evidence type="ECO:0000256" key="5">
    <source>
        <dbReference type="ARBA" id="ARBA00023180"/>
    </source>
</evidence>
<dbReference type="PANTHER" id="PTHR31265:SF28">
    <property type="entry name" value="EMB|CAB87702.1"/>
    <property type="match status" value="1"/>
</dbReference>
<dbReference type="Proteomes" id="UP000796880">
    <property type="component" value="Unassembled WGS sequence"/>
</dbReference>
<dbReference type="EMBL" id="VOIH02000010">
    <property type="protein sequence ID" value="KAF3435234.1"/>
    <property type="molecule type" value="Genomic_DNA"/>
</dbReference>
<keyword evidence="5" id="KW-0325">Glycoprotein</keyword>
<organism evidence="8 9">
    <name type="scientific">Rhamnella rubrinervis</name>
    <dbReference type="NCBI Taxonomy" id="2594499"/>
    <lineage>
        <taxon>Eukaryota</taxon>
        <taxon>Viridiplantae</taxon>
        <taxon>Streptophyta</taxon>
        <taxon>Embryophyta</taxon>
        <taxon>Tracheophyta</taxon>
        <taxon>Spermatophyta</taxon>
        <taxon>Magnoliopsida</taxon>
        <taxon>eudicotyledons</taxon>
        <taxon>Gunneridae</taxon>
        <taxon>Pentapetalae</taxon>
        <taxon>rosids</taxon>
        <taxon>fabids</taxon>
        <taxon>Rosales</taxon>
        <taxon>Rhamnaceae</taxon>
        <taxon>rhamnoid group</taxon>
        <taxon>Rhamneae</taxon>
        <taxon>Rhamnella</taxon>
    </lineage>
</organism>
<keyword evidence="3" id="KW-0964">Secreted</keyword>
<dbReference type="OrthoDB" id="1895088at2759"/>
<evidence type="ECO:0000256" key="4">
    <source>
        <dbReference type="ARBA" id="ARBA00022729"/>
    </source>
</evidence>
<accession>A0A8K0GR00</accession>
<reference evidence="8" key="1">
    <citation type="submission" date="2020-03" db="EMBL/GenBank/DDBJ databases">
        <title>A high-quality chromosome-level genome assembly of a woody plant with both climbing and erect habits, Rhamnella rubrinervis.</title>
        <authorList>
            <person name="Lu Z."/>
            <person name="Yang Y."/>
            <person name="Zhu X."/>
            <person name="Sun Y."/>
        </authorList>
    </citation>
    <scope>NUCLEOTIDE SEQUENCE</scope>
    <source>
        <strain evidence="8">BYM</strain>
        <tissue evidence="8">Leaf</tissue>
    </source>
</reference>
<dbReference type="InterPro" id="IPR052437">
    <property type="entry name" value="Pectin_Meth_Modulator"/>
</dbReference>
<keyword evidence="4 6" id="KW-0732">Signal</keyword>
<comment type="caution">
    <text evidence="8">The sequence shown here is derived from an EMBL/GenBank/DDBJ whole genome shotgun (WGS) entry which is preliminary data.</text>
</comment>
<evidence type="ECO:0000256" key="6">
    <source>
        <dbReference type="SAM" id="SignalP"/>
    </source>
</evidence>
<dbReference type="AlphaFoldDB" id="A0A8K0GR00"/>
<evidence type="ECO:0000256" key="3">
    <source>
        <dbReference type="ARBA" id="ARBA00022525"/>
    </source>
</evidence>
<dbReference type="InterPro" id="IPR006946">
    <property type="entry name" value="DGR2-like_dom"/>
</dbReference>